<evidence type="ECO:0000313" key="2">
    <source>
        <dbReference type="EMBL" id="WAW10762.1"/>
    </source>
</evidence>
<organism evidence="2 3">
    <name type="scientific">Oxalobacter vibrioformis</name>
    <dbReference type="NCBI Taxonomy" id="933080"/>
    <lineage>
        <taxon>Bacteria</taxon>
        <taxon>Pseudomonadati</taxon>
        <taxon>Pseudomonadota</taxon>
        <taxon>Betaproteobacteria</taxon>
        <taxon>Burkholderiales</taxon>
        <taxon>Oxalobacteraceae</taxon>
        <taxon>Oxalobacter</taxon>
    </lineage>
</organism>
<dbReference type="RefSeq" id="WP_269309812.1">
    <property type="nucleotide sequence ID" value="NZ_CP098242.1"/>
</dbReference>
<dbReference type="Proteomes" id="UP001156215">
    <property type="component" value="Chromosome"/>
</dbReference>
<evidence type="ECO:0000259" key="1">
    <source>
        <dbReference type="Pfam" id="PF13475"/>
    </source>
</evidence>
<evidence type="ECO:0000313" key="3">
    <source>
        <dbReference type="Proteomes" id="UP001156215"/>
    </source>
</evidence>
<name>A0A9E9M078_9BURK</name>
<proteinExistence type="predicted"/>
<protein>
    <submittedName>
        <fullName evidence="2">DUF4116 domain-containing protein</fullName>
    </submittedName>
</protein>
<feature type="domain" description="DUF4116" evidence="1">
    <location>
        <begin position="99"/>
        <end position="144"/>
    </location>
</feature>
<accession>A0A9E9M078</accession>
<dbReference type="InterPro" id="IPR025197">
    <property type="entry name" value="DUF4116"/>
</dbReference>
<gene>
    <name evidence="2" type="ORF">NB640_03665</name>
</gene>
<dbReference type="Pfam" id="PF13475">
    <property type="entry name" value="DUF4116"/>
    <property type="match status" value="1"/>
</dbReference>
<dbReference type="EMBL" id="CP098242">
    <property type="protein sequence ID" value="WAW10762.1"/>
    <property type="molecule type" value="Genomic_DNA"/>
</dbReference>
<keyword evidence="3" id="KW-1185">Reference proteome</keyword>
<reference evidence="2" key="1">
    <citation type="journal article" date="2022" name="Front. Microbiol.">
        <title>New perspectives on an old grouping: The genomic and phenotypic variability of Oxalobacter formigenes and the implications for calcium oxalate stone prevention.</title>
        <authorList>
            <person name="Chmiel J.A."/>
            <person name="Carr C."/>
            <person name="Stuivenberg G.A."/>
            <person name="Venema R."/>
            <person name="Chanyi R.M."/>
            <person name="Al K.F."/>
            <person name="Giguere D."/>
            <person name="Say H."/>
            <person name="Akouris P.P."/>
            <person name="Dominguez Romero S.A."/>
            <person name="Kwong A."/>
            <person name="Tai V."/>
            <person name="Koval S.F."/>
            <person name="Razvi H."/>
            <person name="Bjazevic J."/>
            <person name="Burton J.P."/>
        </authorList>
    </citation>
    <scope>NUCLEOTIDE SEQUENCE</scope>
    <source>
        <strain evidence="2">WoOx3</strain>
    </source>
</reference>
<dbReference type="KEGG" id="ovb:NB640_03665"/>
<dbReference type="AlphaFoldDB" id="A0A9E9M078"/>
<sequence length="155" mass="18048">MTQSFKTQEDCFAAVQEHGWAIEFVPSEFRTSELWLVVMPQAIWGVQYQKACLDLWDEDDWDEEIGGFSLSEAGRSLDFCLADGIDVFEYVPEELKTPDFYLAAVQYDGMALEYVPEKLKTLELCLIAVRNDEEALEFAPKTLRKKMLFFYRKCR</sequence>